<keyword evidence="1" id="KW-0472">Membrane</keyword>
<feature type="transmembrane region" description="Helical" evidence="1">
    <location>
        <begin position="238"/>
        <end position="255"/>
    </location>
</feature>
<dbReference type="AlphaFoldDB" id="A0A2W7MFM1"/>
<dbReference type="OrthoDB" id="2959458at2"/>
<gene>
    <name evidence="2" type="ORF">C7437_10379</name>
</gene>
<comment type="caution">
    <text evidence="2">The sequence shown here is derived from an EMBL/GenBank/DDBJ whole genome shotgun (WGS) entry which is preliminary data.</text>
</comment>
<dbReference type="EMBL" id="QKZI01000003">
    <property type="protein sequence ID" value="PZX04830.1"/>
    <property type="molecule type" value="Genomic_DNA"/>
</dbReference>
<feature type="transmembrane region" description="Helical" evidence="1">
    <location>
        <begin position="211"/>
        <end position="229"/>
    </location>
</feature>
<evidence type="ECO:0000313" key="3">
    <source>
        <dbReference type="Proteomes" id="UP000248646"/>
    </source>
</evidence>
<sequence>MQDPIRNAINEAYKDGKFSNAKKIDTRQKVRNQKKKFLPFSITIIATCFVAVLTIFLLTSSDENIYKLKGTSSSQLAPNDVAPAYMNRFEEFKELLSYGGMDEEKQLQYLAESDWLLQRAIESGESLFYNSQGLSEEEIYNLNSLLFYMYEYVANPSEEIQFAIGDIKSFEQLRVKAEELSNTLASLTNNEYISTAQEQTATNSSFLNADFPQQLVTISVFLFFSTLLYRNWKGNRNLFFGFIQVFILIFLLWIICFGNDAYMRFGHNETMLMQETLTQIESDIDLVGGENLSYAATFGNYRYALINLYDDVSAFSSFERTDEAYIYQGAQWGKQKFFTEHVFVDDETRIFVIATQEGHTASRIDLIGDGKLGTFTINIEPGKANIYGIYIPSSFNSFSTAIYDTNEELLH</sequence>
<name>A0A2W7MFM1_9BACI</name>
<evidence type="ECO:0000313" key="2">
    <source>
        <dbReference type="EMBL" id="PZX04830.1"/>
    </source>
</evidence>
<organism evidence="2 3">
    <name type="scientific">Psychrobacillus insolitus</name>
    <dbReference type="NCBI Taxonomy" id="1461"/>
    <lineage>
        <taxon>Bacteria</taxon>
        <taxon>Bacillati</taxon>
        <taxon>Bacillota</taxon>
        <taxon>Bacilli</taxon>
        <taxon>Bacillales</taxon>
        <taxon>Bacillaceae</taxon>
        <taxon>Psychrobacillus</taxon>
    </lineage>
</organism>
<dbReference type="RefSeq" id="WP_111439489.1">
    <property type="nucleotide sequence ID" value="NZ_QKZI01000003.1"/>
</dbReference>
<accession>A0A2W7MFM1</accession>
<protein>
    <submittedName>
        <fullName evidence="2">Uncharacterized protein</fullName>
    </submittedName>
</protein>
<keyword evidence="1" id="KW-1133">Transmembrane helix</keyword>
<proteinExistence type="predicted"/>
<evidence type="ECO:0000256" key="1">
    <source>
        <dbReference type="SAM" id="Phobius"/>
    </source>
</evidence>
<reference evidence="2 3" key="1">
    <citation type="submission" date="2018-06" db="EMBL/GenBank/DDBJ databases">
        <title>Genomic Encyclopedia of Type Strains, Phase IV (KMG-IV): sequencing the most valuable type-strain genomes for metagenomic binning, comparative biology and taxonomic classification.</title>
        <authorList>
            <person name="Goeker M."/>
        </authorList>
    </citation>
    <scope>NUCLEOTIDE SEQUENCE [LARGE SCALE GENOMIC DNA]</scope>
    <source>
        <strain evidence="2 3">DSM 5</strain>
    </source>
</reference>
<keyword evidence="1" id="KW-0812">Transmembrane</keyword>
<feature type="transmembrane region" description="Helical" evidence="1">
    <location>
        <begin position="37"/>
        <end position="58"/>
    </location>
</feature>
<keyword evidence="3" id="KW-1185">Reference proteome</keyword>
<dbReference type="Proteomes" id="UP000248646">
    <property type="component" value="Unassembled WGS sequence"/>
</dbReference>